<dbReference type="PANTHER" id="PTHR15506:SF0">
    <property type="entry name" value="PRION-LIKE PROTEIN DOPPEL"/>
    <property type="match status" value="1"/>
</dbReference>
<dbReference type="CTD" id="23627"/>
<evidence type="ECO:0000256" key="3">
    <source>
        <dbReference type="ARBA" id="ARBA00022475"/>
    </source>
</evidence>
<dbReference type="GO" id="GO:0051260">
    <property type="term" value="P:protein homooligomerization"/>
    <property type="evidence" value="ECO:0007669"/>
    <property type="project" value="InterPro"/>
</dbReference>
<evidence type="ECO:0000256" key="14">
    <source>
        <dbReference type="SAM" id="MobiDB-lite"/>
    </source>
</evidence>
<keyword evidence="10 15" id="KW-0472">Membrane</keyword>
<evidence type="ECO:0000259" key="16">
    <source>
        <dbReference type="Pfam" id="PF00377"/>
    </source>
</evidence>
<keyword evidence="11" id="KW-1015">Disulfide bond</keyword>
<evidence type="ECO:0000256" key="9">
    <source>
        <dbReference type="ARBA" id="ARBA00023087"/>
    </source>
</evidence>
<dbReference type="RefSeq" id="XP_033805922.1">
    <property type="nucleotide sequence ID" value="XM_033950031.1"/>
</dbReference>
<dbReference type="Pfam" id="PF00377">
    <property type="entry name" value="Prion"/>
    <property type="match status" value="1"/>
</dbReference>
<dbReference type="InParanoid" id="A0A6P8R7Z4"/>
<evidence type="ECO:0000256" key="15">
    <source>
        <dbReference type="SAM" id="Phobius"/>
    </source>
</evidence>
<dbReference type="GO" id="GO:0005886">
    <property type="term" value="C:plasma membrane"/>
    <property type="evidence" value="ECO:0007669"/>
    <property type="project" value="UniProtKB-SubCell"/>
</dbReference>
<dbReference type="InterPro" id="IPR036924">
    <property type="entry name" value="Prion/Doppel_b-ribbon_dom_sf"/>
</dbReference>
<dbReference type="GeneID" id="117362942"/>
<evidence type="ECO:0000256" key="6">
    <source>
        <dbReference type="ARBA" id="ARBA00022723"/>
    </source>
</evidence>
<keyword evidence="12" id="KW-0325">Glycoprotein</keyword>
<dbReference type="GO" id="GO:0046872">
    <property type="term" value="F:metal ion binding"/>
    <property type="evidence" value="ECO:0007669"/>
    <property type="project" value="UniProtKB-KW"/>
</dbReference>
<dbReference type="KEGG" id="gsh:117362942"/>
<dbReference type="Proteomes" id="UP000515159">
    <property type="component" value="Chromosome 6"/>
</dbReference>
<comment type="similarity">
    <text evidence="2">Belongs to the prion family.</text>
</comment>
<evidence type="ECO:0000256" key="4">
    <source>
        <dbReference type="ARBA" id="ARBA00022622"/>
    </source>
</evidence>
<keyword evidence="13" id="KW-0449">Lipoprotein</keyword>
<keyword evidence="17" id="KW-1185">Reference proteome</keyword>
<comment type="subcellular location">
    <subcellularLocation>
        <location evidence="1">Cell membrane</location>
        <topology evidence="1">Lipid-anchor</topology>
        <topology evidence="1">GPI-anchor</topology>
    </subcellularLocation>
</comment>
<evidence type="ECO:0000256" key="12">
    <source>
        <dbReference type="ARBA" id="ARBA00023180"/>
    </source>
</evidence>
<dbReference type="OrthoDB" id="9523143at2759"/>
<keyword evidence="7" id="KW-0732">Signal</keyword>
<evidence type="ECO:0000313" key="17">
    <source>
        <dbReference type="Proteomes" id="UP000515159"/>
    </source>
</evidence>
<dbReference type="InterPro" id="IPR022416">
    <property type="entry name" value="Prion/Doppel_prot_b-ribbon_dom"/>
</dbReference>
<evidence type="ECO:0000256" key="5">
    <source>
        <dbReference type="ARBA" id="ARBA00022678"/>
    </source>
</evidence>
<evidence type="ECO:0000256" key="1">
    <source>
        <dbReference type="ARBA" id="ARBA00004609"/>
    </source>
</evidence>
<keyword evidence="15" id="KW-0812">Transmembrane</keyword>
<feature type="domain" description="Prion/Doppel protein beta-ribbon" evidence="16">
    <location>
        <begin position="45"/>
        <end position="156"/>
    </location>
</feature>
<evidence type="ECO:0000256" key="2">
    <source>
        <dbReference type="ARBA" id="ARBA00009910"/>
    </source>
</evidence>
<accession>A0A6P8R7Z4</accession>
<feature type="region of interest" description="Disordered" evidence="14">
    <location>
        <begin position="1"/>
        <end position="24"/>
    </location>
</feature>
<keyword evidence="9" id="KW-0034">Amyloid</keyword>
<organism evidence="17 18">
    <name type="scientific">Geotrypetes seraphini</name>
    <name type="common">Gaboon caecilian</name>
    <name type="synonym">Caecilia seraphini</name>
    <dbReference type="NCBI Taxonomy" id="260995"/>
    <lineage>
        <taxon>Eukaryota</taxon>
        <taxon>Metazoa</taxon>
        <taxon>Chordata</taxon>
        <taxon>Craniata</taxon>
        <taxon>Vertebrata</taxon>
        <taxon>Euteleostomi</taxon>
        <taxon>Amphibia</taxon>
        <taxon>Gymnophiona</taxon>
        <taxon>Geotrypetes</taxon>
    </lineage>
</organism>
<keyword evidence="5" id="KW-0640">Prion</keyword>
<proteinExistence type="inferred from homology"/>
<dbReference type="PANTHER" id="PTHR15506">
    <property type="entry name" value="DOPPEL PRION"/>
    <property type="match status" value="1"/>
</dbReference>
<evidence type="ECO:0000256" key="13">
    <source>
        <dbReference type="ARBA" id="ARBA00023288"/>
    </source>
</evidence>
<name>A0A6P8R7Z4_GEOSA</name>
<reference evidence="18" key="1">
    <citation type="submission" date="2025-08" db="UniProtKB">
        <authorList>
            <consortium name="RefSeq"/>
        </authorList>
    </citation>
    <scope>IDENTIFICATION</scope>
</reference>
<sequence>MFCDSSLARARAGSGGSRRPKKYKNTGQRTAVIYNLGAFISGNAKLKIEFNDIEEASYYQSNYTQFPVGIFFPWNPESAVFNETEEAFVQRCFTATVTENKLEFSEEDDSDLNLAERVMKRSIYYLCLRNYGKNGTAATMSPSLLLFTMLFLSFAIK</sequence>
<evidence type="ECO:0000256" key="11">
    <source>
        <dbReference type="ARBA" id="ARBA00023157"/>
    </source>
</evidence>
<dbReference type="GO" id="GO:0098552">
    <property type="term" value="C:side of membrane"/>
    <property type="evidence" value="ECO:0007669"/>
    <property type="project" value="UniProtKB-KW"/>
</dbReference>
<dbReference type="FunCoup" id="A0A6P8R7Z4">
    <property type="interactions" value="104"/>
</dbReference>
<feature type="compositionally biased region" description="Low complexity" evidence="14">
    <location>
        <begin position="1"/>
        <end position="12"/>
    </location>
</feature>
<keyword evidence="15" id="KW-1133">Transmembrane helix</keyword>
<keyword evidence="6" id="KW-0479">Metal-binding</keyword>
<evidence type="ECO:0000313" key="18">
    <source>
        <dbReference type="RefSeq" id="XP_033805922.1"/>
    </source>
</evidence>
<evidence type="ECO:0000256" key="7">
    <source>
        <dbReference type="ARBA" id="ARBA00022729"/>
    </source>
</evidence>
<keyword evidence="4" id="KW-0336">GPI-anchor</keyword>
<dbReference type="Gene3D" id="1.10.790.10">
    <property type="entry name" value="Prion/Doppel protein, beta-ribbon domain"/>
    <property type="match status" value="1"/>
</dbReference>
<evidence type="ECO:0000256" key="10">
    <source>
        <dbReference type="ARBA" id="ARBA00023136"/>
    </source>
</evidence>
<protein>
    <submittedName>
        <fullName evidence="18">Prion-like protein doppel</fullName>
    </submittedName>
</protein>
<keyword evidence="8" id="KW-0186">Copper</keyword>
<feature type="transmembrane region" description="Helical" evidence="15">
    <location>
        <begin position="137"/>
        <end position="156"/>
    </location>
</feature>
<gene>
    <name evidence="18" type="primary">PRND</name>
</gene>
<dbReference type="AlphaFoldDB" id="A0A6P8R7Z4"/>
<keyword evidence="3" id="KW-1003">Cell membrane</keyword>
<evidence type="ECO:0000256" key="8">
    <source>
        <dbReference type="ARBA" id="ARBA00023008"/>
    </source>
</evidence>
<dbReference type="SUPFAM" id="SSF54098">
    <property type="entry name" value="Prion-like"/>
    <property type="match status" value="1"/>
</dbReference>